<feature type="compositionally biased region" description="Acidic residues" evidence="10">
    <location>
        <begin position="44"/>
        <end position="57"/>
    </location>
</feature>
<evidence type="ECO:0000256" key="3">
    <source>
        <dbReference type="ARBA" id="ARBA00018408"/>
    </source>
</evidence>
<protein>
    <recommendedName>
        <fullName evidence="3">Centrosomal protein of 70 kDa</fullName>
    </recommendedName>
</protein>
<evidence type="ECO:0000256" key="6">
    <source>
        <dbReference type="ARBA" id="ARBA00023054"/>
    </source>
</evidence>
<evidence type="ECO:0000256" key="4">
    <source>
        <dbReference type="ARBA" id="ARBA00022490"/>
    </source>
</evidence>
<sequence length="1065" mass="123081">MSAYNNATTTQNIESDLHCSSEDDMVSKISSLDQFLTRNTSNSDQDDVSLPEFSDEELPSRYRTASEMFFSTLSGMRHHSTTNLNDRESVSSDGKTSLEVFIQQDNFMSSLVKASSNTADDRVDTKSEPRFIELDEEESVETKLKTNTWSDVQIVDESDDNQRPIVHETHTIVNDDSKLSTLSDDLNIQEMKALLDDHGMTLATSSNDSLWKSFDGDAKQHTNDEEVRSVESIPSPHSSYSMPSVFNKNIDKTSAKGSYTSVEKKRNNNFTEDHNGRHEERIREHIFASDQSNQSLQKNDGMHTRSPSDNIRLKTNVEESWEEVNAFLRGKGLEKIELTAISTSDEPVLIPNKVSLINLIHEITLQLEKKDQKIQQLCLDFHHASRSQRLIQEGVQTRERMIESTNSNLETSRIQVRRLKDQLKQAKQIAEGDAKKWKQSCQHLRQQLKTSERRVKTKELQNQQMQEKLQEQVDKQQQRKLRDRELFRKLKARYPKRGASKDNEVLDCISVLSEEREDMRKELEDLKIQLRHCNAEIRDKENRLSRMSQTNGRIKTRNRTCDYFRVWTSDDESCDNQSDGTFGWRDDTKSQAQNFCCAETRLHTSDELLQRLEADRRYQEGVIGELRQRESSMAEKINKLQEKVKEAKETVDELMQENSTLTVEAGSRPTIQEYRSCERRLHQLERKLSETKMALNEAKNVHQFRKLMDTKDLVARDRLGHRLGLKKLNSLPRETLLDIVKDVCRLMNVADVTMISTDLEKLCKVVAAVPRMEAFIRDVCGFVYDSSRPFARKQDDEEKIETMEVVIPTLERWTRDLKRLTDLEYFYSAVMDKLSCGPSSRQQSRDAQATSTKNILTTAEALQIISDLMQQESDAFCRDETYKIARTEIEQKPTVLIHQIIRHFSHLFQVKSLEGVMPKMNEIYLFVSELQNFLVVARNELCLPKSKTVTACLNEIRDRWRSREQEETSLDLGDSKNDDSTTYVVEKPMNENDVHLVGVQQVREMSILIHQLKRELGASSAQDILPRTRRYEPFPNINFSSSLSFFSVEQFDGTLESFLASTASR</sequence>
<gene>
    <name evidence="11" type="ORF">BN9_033300</name>
</gene>
<keyword evidence="4" id="KW-0963">Cytoplasm</keyword>
<comment type="subunit">
    <text evidence="2">Directly interacts with tubulin-gamma; this interaction determines centrosomal localization.</text>
</comment>
<keyword evidence="7" id="KW-0206">Cytoskeleton</keyword>
<evidence type="ECO:0000313" key="11">
    <source>
        <dbReference type="EMBL" id="CCI42546.1"/>
    </source>
</evidence>
<evidence type="ECO:0000313" key="12">
    <source>
        <dbReference type="Proteomes" id="UP000053237"/>
    </source>
</evidence>
<reference evidence="11 12" key="1">
    <citation type="submission" date="2012-05" db="EMBL/GenBank/DDBJ databases">
        <title>Recombination and specialization in a pathogen metapopulation.</title>
        <authorList>
            <person name="Gardiner A."/>
            <person name="Kemen E."/>
            <person name="Schultz-Larsen T."/>
            <person name="MacLean D."/>
            <person name="Van Oosterhout C."/>
            <person name="Jones J.D.G."/>
        </authorList>
    </citation>
    <scope>NUCLEOTIDE SEQUENCE [LARGE SCALE GENOMIC DNA]</scope>
    <source>
        <strain evidence="11 12">Ac Nc2</strain>
    </source>
</reference>
<feature type="compositionally biased region" description="Basic and acidic residues" evidence="10">
    <location>
        <begin position="214"/>
        <end position="229"/>
    </location>
</feature>
<comment type="function">
    <text evidence="8">Plays a role in the organization of both preexisting and nascent microtubules in interphase cells. During mitosis, required for the organization and orientation of the mitotic spindle.</text>
</comment>
<feature type="coiled-coil region" evidence="9">
    <location>
        <begin position="509"/>
        <end position="550"/>
    </location>
</feature>
<proteinExistence type="predicted"/>
<dbReference type="GO" id="GO:0005813">
    <property type="term" value="C:centrosome"/>
    <property type="evidence" value="ECO:0007669"/>
    <property type="project" value="UniProtKB-SubCell"/>
</dbReference>
<organism evidence="11 12">
    <name type="scientific">Albugo candida</name>
    <dbReference type="NCBI Taxonomy" id="65357"/>
    <lineage>
        <taxon>Eukaryota</taxon>
        <taxon>Sar</taxon>
        <taxon>Stramenopiles</taxon>
        <taxon>Oomycota</taxon>
        <taxon>Peronosporomycetes</taxon>
        <taxon>Albuginales</taxon>
        <taxon>Albuginaceae</taxon>
        <taxon>Albugo</taxon>
    </lineage>
</organism>
<dbReference type="AlphaFoldDB" id="A0A024G6Q0"/>
<evidence type="ECO:0000256" key="5">
    <source>
        <dbReference type="ARBA" id="ARBA00022803"/>
    </source>
</evidence>
<feature type="region of interest" description="Disordered" evidence="10">
    <location>
        <begin position="214"/>
        <end position="245"/>
    </location>
</feature>
<dbReference type="PANTHER" id="PTHR14594:SF1">
    <property type="entry name" value="CENTROSOMAL PROTEIN OF 70 KDA"/>
    <property type="match status" value="1"/>
</dbReference>
<keyword evidence="12" id="KW-1185">Reference proteome</keyword>
<keyword evidence="5" id="KW-0802">TPR repeat</keyword>
<dbReference type="Proteomes" id="UP000053237">
    <property type="component" value="Unassembled WGS sequence"/>
</dbReference>
<evidence type="ECO:0000256" key="10">
    <source>
        <dbReference type="SAM" id="MobiDB-lite"/>
    </source>
</evidence>
<comment type="caution">
    <text evidence="11">The sequence shown here is derived from an EMBL/GenBank/DDBJ whole genome shotgun (WGS) entry which is preliminary data.</text>
</comment>
<dbReference type="PANTHER" id="PTHR14594">
    <property type="entry name" value="CENTROSOMAL PROTEIN OF 70 KDA"/>
    <property type="match status" value="1"/>
</dbReference>
<evidence type="ECO:0000256" key="1">
    <source>
        <dbReference type="ARBA" id="ARBA00004300"/>
    </source>
</evidence>
<feature type="region of interest" description="Disordered" evidence="10">
    <location>
        <begin position="38"/>
        <end position="58"/>
    </location>
</feature>
<evidence type="ECO:0000256" key="8">
    <source>
        <dbReference type="ARBA" id="ARBA00025273"/>
    </source>
</evidence>
<keyword evidence="6 9" id="KW-0175">Coiled coil</keyword>
<evidence type="ECO:0000256" key="7">
    <source>
        <dbReference type="ARBA" id="ARBA00023212"/>
    </source>
</evidence>
<dbReference type="InParanoid" id="A0A024G6Q0"/>
<dbReference type="GO" id="GO:0060271">
    <property type="term" value="P:cilium assembly"/>
    <property type="evidence" value="ECO:0007669"/>
    <property type="project" value="InterPro"/>
</dbReference>
<name>A0A024G6Q0_9STRA</name>
<feature type="compositionally biased region" description="Polar residues" evidence="10">
    <location>
        <begin position="235"/>
        <end position="245"/>
    </location>
</feature>
<dbReference type="GO" id="GO:0043015">
    <property type="term" value="F:gamma-tubulin binding"/>
    <property type="evidence" value="ECO:0007669"/>
    <property type="project" value="InterPro"/>
</dbReference>
<feature type="coiled-coil region" evidence="9">
    <location>
        <begin position="623"/>
        <end position="701"/>
    </location>
</feature>
<evidence type="ECO:0000256" key="9">
    <source>
        <dbReference type="SAM" id="Coils"/>
    </source>
</evidence>
<dbReference type="OrthoDB" id="2020926at2759"/>
<dbReference type="GO" id="GO:0070507">
    <property type="term" value="P:regulation of microtubule cytoskeleton organization"/>
    <property type="evidence" value="ECO:0007669"/>
    <property type="project" value="InterPro"/>
</dbReference>
<comment type="subcellular location">
    <subcellularLocation>
        <location evidence="1">Cytoplasm</location>
        <location evidence="1">Cytoskeleton</location>
        <location evidence="1">Microtubule organizing center</location>
        <location evidence="1">Centrosome</location>
    </subcellularLocation>
</comment>
<dbReference type="InterPro" id="IPR037692">
    <property type="entry name" value="CEP70"/>
</dbReference>
<evidence type="ECO:0000256" key="2">
    <source>
        <dbReference type="ARBA" id="ARBA00011832"/>
    </source>
</evidence>
<feature type="coiled-coil region" evidence="9">
    <location>
        <begin position="402"/>
        <end position="475"/>
    </location>
</feature>
<dbReference type="EMBL" id="CAIX01000035">
    <property type="protein sequence ID" value="CCI42546.1"/>
    <property type="molecule type" value="Genomic_DNA"/>
</dbReference>
<accession>A0A024G6Q0</accession>